<dbReference type="Pfam" id="PF00439">
    <property type="entry name" value="Bromodomain"/>
    <property type="match status" value="1"/>
</dbReference>
<keyword evidence="4" id="KW-1133">Transmembrane helix</keyword>
<reference evidence="6" key="1">
    <citation type="journal article" date="2021" name="Front. Plant Sci.">
        <title>Chromosome-Scale Genome Assembly for Chinese Sour Jujube and Insights Into Its Genome Evolution and Domestication Signature.</title>
        <authorList>
            <person name="Shen L.-Y."/>
            <person name="Luo H."/>
            <person name="Wang X.-L."/>
            <person name="Wang X.-M."/>
            <person name="Qiu X.-J."/>
            <person name="Liu H."/>
            <person name="Zhou S.-S."/>
            <person name="Jia K.-H."/>
            <person name="Nie S."/>
            <person name="Bao Y.-T."/>
            <person name="Zhang R.-G."/>
            <person name="Yun Q.-Z."/>
            <person name="Chai Y.-H."/>
            <person name="Lu J.-Y."/>
            <person name="Li Y."/>
            <person name="Zhao S.-W."/>
            <person name="Mao J.-F."/>
            <person name="Jia S.-G."/>
            <person name="Mao Y.-M."/>
        </authorList>
    </citation>
    <scope>NUCLEOTIDE SEQUENCE</scope>
    <source>
        <strain evidence="6">AT0</strain>
        <tissue evidence="6">Leaf</tissue>
    </source>
</reference>
<gene>
    <name evidence="6" type="ORF">FEM48_Zijuj02G0204900</name>
</gene>
<dbReference type="InterPro" id="IPR018359">
    <property type="entry name" value="Bromodomain_CS"/>
</dbReference>
<feature type="compositionally biased region" description="Basic and acidic residues" evidence="3">
    <location>
        <begin position="534"/>
        <end position="543"/>
    </location>
</feature>
<dbReference type="PROSITE" id="PS00633">
    <property type="entry name" value="BROMODOMAIN_1"/>
    <property type="match status" value="1"/>
</dbReference>
<feature type="compositionally biased region" description="Polar residues" evidence="3">
    <location>
        <begin position="95"/>
        <end position="109"/>
    </location>
</feature>
<keyword evidence="1 2" id="KW-0103">Bromodomain</keyword>
<accession>A0A978VXU1</accession>
<dbReference type="AlphaFoldDB" id="A0A978VXU1"/>
<dbReference type="PANTHER" id="PTHR47809:SF2">
    <property type="entry name" value="DNA-BINDING BROMODOMAIN-CONTAINING PROTEIN"/>
    <property type="match status" value="1"/>
</dbReference>
<sequence length="619" mass="69375">MKRKRGHKKGKAKGSSVSGGVSLKMESDSCLDNDNNNNNNESGMEVDTPSSTGTATDRAPYNVANINPDGSIDRDRDRTGLEKPVGRVKVKLRTPKTTVGSQLTSSDAPTHSDTDKSSPHLQMGSERHTAVAEKMEDSANSLPQFKVYTSGNLSKKAGSIKIKSSKVSGSTVNQTKGDSPRHTEPKLPHQDPRFDKQELDTCLMVIKKVMKMDAAEPFNVPVNPVALGIPDYFDVIDTPMDFGTICSNLEKGVKYANSEDVFKDVQYIWDNCYKYNNKGDYILDLMRRVKKNFTKYWTAAGLYSGQPRGANGVDNIQENAGVSSKGKVYMKGGQSKKMARKGHGYVCIFLAAITYMVLEVQFHGIWIHSNLRRHKFDCLCAICVLKRRRREREENDRIAKSQTGADDNKLGRDLKQEESSLVESPSGDNSSSNMDESSVDPNEDAEVEQKGEVKKEESEQHYGSLAEKEEEEEEEDEEEGEEGDEEEDNEIEMKNEDNNERLEQQEKSREEPNCQSQLTMADKIAGIQTDTHKNDTLLGHEEGSVADQRKKHKEWRERHEKVKSEKLHFENPMLLDLCGILFPDKCKSKSIWSGPHSLVRNQSTTRASSVHAAINVLMK</sequence>
<dbReference type="SUPFAM" id="SSF47370">
    <property type="entry name" value="Bromodomain"/>
    <property type="match status" value="1"/>
</dbReference>
<feature type="compositionally biased region" description="Basic and acidic residues" evidence="3">
    <location>
        <begin position="125"/>
        <end position="137"/>
    </location>
</feature>
<dbReference type="SMART" id="SM00297">
    <property type="entry name" value="BROMO"/>
    <property type="match status" value="1"/>
</dbReference>
<feature type="compositionally biased region" description="Acidic residues" evidence="3">
    <location>
        <begin position="437"/>
        <end position="446"/>
    </location>
</feature>
<evidence type="ECO:0000256" key="4">
    <source>
        <dbReference type="SAM" id="Phobius"/>
    </source>
</evidence>
<feature type="compositionally biased region" description="Basic and acidic residues" evidence="3">
    <location>
        <begin position="406"/>
        <end position="418"/>
    </location>
</feature>
<dbReference type="PANTHER" id="PTHR47809">
    <property type="entry name" value="DNA-BINDING BROMODOMAIN-CONTAINING PROTEIN"/>
    <property type="match status" value="1"/>
</dbReference>
<keyword evidence="4" id="KW-0472">Membrane</keyword>
<evidence type="ECO:0000313" key="7">
    <source>
        <dbReference type="Proteomes" id="UP000813462"/>
    </source>
</evidence>
<dbReference type="PRINTS" id="PR00503">
    <property type="entry name" value="BROMODOMAIN"/>
</dbReference>
<dbReference type="InterPro" id="IPR001487">
    <property type="entry name" value="Bromodomain"/>
</dbReference>
<dbReference type="Proteomes" id="UP000813462">
    <property type="component" value="Unassembled WGS sequence"/>
</dbReference>
<organism evidence="6 7">
    <name type="scientific">Ziziphus jujuba var. spinosa</name>
    <dbReference type="NCBI Taxonomy" id="714518"/>
    <lineage>
        <taxon>Eukaryota</taxon>
        <taxon>Viridiplantae</taxon>
        <taxon>Streptophyta</taxon>
        <taxon>Embryophyta</taxon>
        <taxon>Tracheophyta</taxon>
        <taxon>Spermatophyta</taxon>
        <taxon>Magnoliopsida</taxon>
        <taxon>eudicotyledons</taxon>
        <taxon>Gunneridae</taxon>
        <taxon>Pentapetalae</taxon>
        <taxon>rosids</taxon>
        <taxon>fabids</taxon>
        <taxon>Rosales</taxon>
        <taxon>Rhamnaceae</taxon>
        <taxon>Paliureae</taxon>
        <taxon>Ziziphus</taxon>
    </lineage>
</organism>
<feature type="compositionally biased region" description="Low complexity" evidence="3">
    <location>
        <begin position="13"/>
        <end position="24"/>
    </location>
</feature>
<dbReference type="EMBL" id="JAEACU010000002">
    <property type="protein sequence ID" value="KAH7543636.1"/>
    <property type="molecule type" value="Genomic_DNA"/>
</dbReference>
<feature type="compositionally biased region" description="Basic and acidic residues" evidence="3">
    <location>
        <begin position="71"/>
        <end position="85"/>
    </location>
</feature>
<feature type="region of interest" description="Disordered" evidence="3">
    <location>
        <begin position="159"/>
        <end position="193"/>
    </location>
</feature>
<protein>
    <recommendedName>
        <fullName evidence="5">Bromo domain-containing protein</fullName>
    </recommendedName>
</protein>
<feature type="region of interest" description="Disordered" evidence="3">
    <location>
        <begin position="534"/>
        <end position="557"/>
    </location>
</feature>
<dbReference type="Gene3D" id="1.20.920.10">
    <property type="entry name" value="Bromodomain-like"/>
    <property type="match status" value="1"/>
</dbReference>
<feature type="region of interest" description="Disordered" evidence="3">
    <location>
        <begin position="393"/>
        <end position="517"/>
    </location>
</feature>
<feature type="compositionally biased region" description="Basic and acidic residues" evidence="3">
    <location>
        <begin position="447"/>
        <end position="460"/>
    </location>
</feature>
<dbReference type="InterPro" id="IPR036427">
    <property type="entry name" value="Bromodomain-like_sf"/>
</dbReference>
<name>A0A978VXU1_ZIZJJ</name>
<feature type="compositionally biased region" description="Basic and acidic residues" evidence="3">
    <location>
        <begin position="178"/>
        <end position="193"/>
    </location>
</feature>
<feature type="compositionally biased region" description="Basic and acidic residues" evidence="3">
    <location>
        <begin position="491"/>
        <end position="512"/>
    </location>
</feature>
<feature type="compositionally biased region" description="Low complexity" evidence="3">
    <location>
        <begin position="159"/>
        <end position="170"/>
    </location>
</feature>
<evidence type="ECO:0000259" key="5">
    <source>
        <dbReference type="PROSITE" id="PS50014"/>
    </source>
</evidence>
<feature type="compositionally biased region" description="Basic residues" evidence="3">
    <location>
        <begin position="1"/>
        <end position="12"/>
    </location>
</feature>
<dbReference type="PROSITE" id="PS50014">
    <property type="entry name" value="BROMODOMAIN_2"/>
    <property type="match status" value="1"/>
</dbReference>
<feature type="transmembrane region" description="Helical" evidence="4">
    <location>
        <begin position="345"/>
        <end position="366"/>
    </location>
</feature>
<proteinExistence type="predicted"/>
<comment type="caution">
    <text evidence="6">The sequence shown here is derived from an EMBL/GenBank/DDBJ whole genome shotgun (WGS) entry which is preliminary data.</text>
</comment>
<evidence type="ECO:0000256" key="1">
    <source>
        <dbReference type="ARBA" id="ARBA00023117"/>
    </source>
</evidence>
<feature type="region of interest" description="Disordered" evidence="3">
    <location>
        <begin position="1"/>
        <end position="138"/>
    </location>
</feature>
<keyword evidence="4" id="KW-0812">Transmembrane</keyword>
<feature type="compositionally biased region" description="Polar residues" evidence="3">
    <location>
        <begin position="419"/>
        <end position="436"/>
    </location>
</feature>
<evidence type="ECO:0000313" key="6">
    <source>
        <dbReference type="EMBL" id="KAH7543636.1"/>
    </source>
</evidence>
<feature type="domain" description="Bromo" evidence="5">
    <location>
        <begin position="210"/>
        <end position="283"/>
    </location>
</feature>
<feature type="compositionally biased region" description="Acidic residues" evidence="3">
    <location>
        <begin position="468"/>
        <end position="490"/>
    </location>
</feature>
<evidence type="ECO:0000256" key="3">
    <source>
        <dbReference type="SAM" id="MobiDB-lite"/>
    </source>
</evidence>
<evidence type="ECO:0000256" key="2">
    <source>
        <dbReference type="PROSITE-ProRule" id="PRU00035"/>
    </source>
</evidence>